<reference evidence="3" key="1">
    <citation type="journal article" date="2019" name="Int. J. Syst. Evol. Microbiol.">
        <title>The Global Catalogue of Microorganisms (GCM) 10K type strain sequencing project: providing services to taxonomists for standard genome sequencing and annotation.</title>
        <authorList>
            <consortium name="The Broad Institute Genomics Platform"/>
            <consortium name="The Broad Institute Genome Sequencing Center for Infectious Disease"/>
            <person name="Wu L."/>
            <person name="Ma J."/>
        </authorList>
    </citation>
    <scope>NUCLEOTIDE SEQUENCE [LARGE SCALE GENOMIC DNA]</scope>
    <source>
        <strain evidence="3">CGMCC 1.15644</strain>
    </source>
</reference>
<dbReference type="Proteomes" id="UP000622648">
    <property type="component" value="Unassembled WGS sequence"/>
</dbReference>
<keyword evidence="3" id="KW-1185">Reference proteome</keyword>
<proteinExistence type="predicted"/>
<evidence type="ECO:0000313" key="3">
    <source>
        <dbReference type="Proteomes" id="UP000622648"/>
    </source>
</evidence>
<dbReference type="EMBL" id="BMJO01000004">
    <property type="protein sequence ID" value="GGE59734.1"/>
    <property type="molecule type" value="Genomic_DNA"/>
</dbReference>
<keyword evidence="1" id="KW-0812">Transmembrane</keyword>
<name>A0ABQ1SVT5_9SPHI</name>
<sequence>MNLVYPFIMITKIEILGIAAVVFSNLIAYLALRRLKENEKRKKRNRFNRQNSLT</sequence>
<accession>A0ABQ1SVT5</accession>
<gene>
    <name evidence="2" type="ORF">GCM10011413_27710</name>
</gene>
<organism evidence="2 3">
    <name type="scientific">Pedobacter psychrotolerans</name>
    <dbReference type="NCBI Taxonomy" id="1843235"/>
    <lineage>
        <taxon>Bacteria</taxon>
        <taxon>Pseudomonadati</taxon>
        <taxon>Bacteroidota</taxon>
        <taxon>Sphingobacteriia</taxon>
        <taxon>Sphingobacteriales</taxon>
        <taxon>Sphingobacteriaceae</taxon>
        <taxon>Pedobacter</taxon>
    </lineage>
</organism>
<keyword evidence="1" id="KW-1133">Transmembrane helix</keyword>
<evidence type="ECO:0000256" key="1">
    <source>
        <dbReference type="SAM" id="Phobius"/>
    </source>
</evidence>
<feature type="transmembrane region" description="Helical" evidence="1">
    <location>
        <begin position="6"/>
        <end position="32"/>
    </location>
</feature>
<protein>
    <submittedName>
        <fullName evidence="2">Uncharacterized protein</fullName>
    </submittedName>
</protein>
<keyword evidence="1" id="KW-0472">Membrane</keyword>
<evidence type="ECO:0000313" key="2">
    <source>
        <dbReference type="EMBL" id="GGE59734.1"/>
    </source>
</evidence>
<comment type="caution">
    <text evidence="2">The sequence shown here is derived from an EMBL/GenBank/DDBJ whole genome shotgun (WGS) entry which is preliminary data.</text>
</comment>